<gene>
    <name evidence="2" type="ORF">PA905_10680</name>
</gene>
<keyword evidence="1" id="KW-0812">Transmembrane</keyword>
<evidence type="ECO:0000313" key="2">
    <source>
        <dbReference type="EMBL" id="GDZ93233.1"/>
    </source>
</evidence>
<name>A0A4P5ZCM5_PLAAG</name>
<dbReference type="AlphaFoldDB" id="A0A4P5ZCM5"/>
<feature type="transmembrane region" description="Helical" evidence="1">
    <location>
        <begin position="12"/>
        <end position="38"/>
    </location>
</feature>
<dbReference type="EMBL" id="BJCD01000032">
    <property type="protein sequence ID" value="GDZ93233.1"/>
    <property type="molecule type" value="Genomic_DNA"/>
</dbReference>
<dbReference type="RefSeq" id="WP_071782816.1">
    <property type="nucleotide sequence ID" value="NZ_BJCD01000032.1"/>
</dbReference>
<comment type="caution">
    <text evidence="2">The sequence shown here is derived from an EMBL/GenBank/DDBJ whole genome shotgun (WGS) entry which is preliminary data.</text>
</comment>
<keyword evidence="1" id="KW-0472">Membrane</keyword>
<keyword evidence="1" id="KW-1133">Transmembrane helix</keyword>
<evidence type="ECO:0000313" key="3">
    <source>
        <dbReference type="Proteomes" id="UP000299794"/>
    </source>
</evidence>
<organism evidence="2 3">
    <name type="scientific">Planktothrix agardhii CCAP 1459/11A</name>
    <dbReference type="NCBI Taxonomy" id="282420"/>
    <lineage>
        <taxon>Bacteria</taxon>
        <taxon>Bacillati</taxon>
        <taxon>Cyanobacteriota</taxon>
        <taxon>Cyanophyceae</taxon>
        <taxon>Oscillatoriophycideae</taxon>
        <taxon>Oscillatoriales</taxon>
        <taxon>Microcoleaceae</taxon>
        <taxon>Planktothrix</taxon>
    </lineage>
</organism>
<evidence type="ECO:0000256" key="1">
    <source>
        <dbReference type="SAM" id="Phobius"/>
    </source>
</evidence>
<dbReference type="Proteomes" id="UP000299794">
    <property type="component" value="Unassembled WGS sequence"/>
</dbReference>
<reference evidence="3" key="1">
    <citation type="submission" date="2019-02" db="EMBL/GenBank/DDBJ databases">
        <title>Draft genome sequence of Planktothrix agardhii NIES-905.</title>
        <authorList>
            <person name="Yamaguchi H."/>
            <person name="Suzuki S."/>
            <person name="Kawachi M."/>
        </authorList>
    </citation>
    <scope>NUCLEOTIDE SEQUENCE [LARGE SCALE GENOMIC DNA]</scope>
    <source>
        <strain evidence="3">CCAP 1459/11A</strain>
    </source>
</reference>
<sequence>MSNSTDDNTGCVGCLSVILFLLGFSHYGWWILLGLIIFSNWASSNNATSSSPPEPGPIPPIPDDLDNILKDLSMGDIKDPITLDKFRPGETVYLCHVHRLAYHEDSWRSVGCQCDVCGNNSHIKQYTVPLSIPIRQRDISHLIQFRDLDE</sequence>
<accession>A0A4P5ZCM5</accession>
<protein>
    <submittedName>
        <fullName evidence="2">Uncharacterized protein</fullName>
    </submittedName>
</protein>
<proteinExistence type="predicted"/>